<keyword evidence="4 6" id="KW-0521">NADP</keyword>
<evidence type="ECO:0000259" key="7">
    <source>
        <dbReference type="Pfam" id="PF07992"/>
    </source>
</evidence>
<dbReference type="AlphaFoldDB" id="A0A660KWL8"/>
<feature type="binding site" evidence="6">
    <location>
        <position position="45"/>
    </location>
    <ligand>
        <name>FAD</name>
        <dbReference type="ChEBI" id="CHEBI:57692"/>
    </ligand>
</feature>
<evidence type="ECO:0000313" key="8">
    <source>
        <dbReference type="EMBL" id="RKQ84691.1"/>
    </source>
</evidence>
<evidence type="ECO:0000313" key="9">
    <source>
        <dbReference type="Proteomes" id="UP000267019"/>
    </source>
</evidence>
<accession>A0A660KWL8</accession>
<dbReference type="Gene3D" id="3.50.50.60">
    <property type="entry name" value="FAD/NAD(P)-binding domain"/>
    <property type="match status" value="2"/>
</dbReference>
<keyword evidence="5 6" id="KW-0560">Oxidoreductase</keyword>
<keyword evidence="3 6" id="KW-0274">FAD</keyword>
<keyword evidence="2 6" id="KW-0285">Flavoprotein</keyword>
<organism evidence="8 9">
    <name type="scientific">Brockia lithotrophica</name>
    <dbReference type="NCBI Taxonomy" id="933949"/>
    <lineage>
        <taxon>Bacteria</taxon>
        <taxon>Bacillati</taxon>
        <taxon>Bacillota</taxon>
        <taxon>Bacilli</taxon>
        <taxon>Bacillales</taxon>
        <taxon>Bacillales Family X. Incertae Sedis</taxon>
        <taxon>Brockia</taxon>
    </lineage>
</organism>
<dbReference type="InterPro" id="IPR036188">
    <property type="entry name" value="FAD/NAD-bd_sf"/>
</dbReference>
<dbReference type="GO" id="GO:0050660">
    <property type="term" value="F:flavin adenine dinucleotide binding"/>
    <property type="evidence" value="ECO:0007669"/>
    <property type="project" value="UniProtKB-UniRule"/>
</dbReference>
<reference evidence="8 9" key="1">
    <citation type="submission" date="2018-10" db="EMBL/GenBank/DDBJ databases">
        <title>Genomic Encyclopedia of Type Strains, Phase IV (KMG-IV): sequencing the most valuable type-strain genomes for metagenomic binning, comparative biology and taxonomic classification.</title>
        <authorList>
            <person name="Goeker M."/>
        </authorList>
    </citation>
    <scope>NUCLEOTIDE SEQUENCE [LARGE SCALE GENOMIC DNA]</scope>
    <source>
        <strain evidence="8 9">DSM 22653</strain>
    </source>
</reference>
<evidence type="ECO:0000256" key="6">
    <source>
        <dbReference type="HAMAP-Rule" id="MF_01685"/>
    </source>
</evidence>
<dbReference type="InterPro" id="IPR022890">
    <property type="entry name" value="Fd--NADP_Rdtase_type_2"/>
</dbReference>
<name>A0A660KWL8_9BACL</name>
<dbReference type="PRINTS" id="PR00469">
    <property type="entry name" value="PNDRDTASEII"/>
</dbReference>
<protein>
    <recommendedName>
        <fullName evidence="6">Ferredoxin--NADP reductase</fullName>
        <shortName evidence="6">FNR</shortName>
        <shortName evidence="6">Fd-NADP(+) reductase</shortName>
        <ecNumber evidence="6">1.18.1.2</ecNumber>
    </recommendedName>
</protein>
<feature type="binding site" evidence="6">
    <location>
        <position position="50"/>
    </location>
    <ligand>
        <name>FAD</name>
        <dbReference type="ChEBI" id="CHEBI:57692"/>
    </ligand>
</feature>
<evidence type="ECO:0000256" key="5">
    <source>
        <dbReference type="ARBA" id="ARBA00023002"/>
    </source>
</evidence>
<comment type="caution">
    <text evidence="6">Lacks conserved residue(s) required for the propagation of feature annotation.</text>
</comment>
<feature type="binding site" evidence="6">
    <location>
        <position position="37"/>
    </location>
    <ligand>
        <name>FAD</name>
        <dbReference type="ChEBI" id="CHEBI:57692"/>
    </ligand>
</feature>
<dbReference type="GO" id="GO:0004324">
    <property type="term" value="F:ferredoxin-NADP+ reductase activity"/>
    <property type="evidence" value="ECO:0007669"/>
    <property type="project" value="UniProtKB-UniRule"/>
</dbReference>
<feature type="domain" description="FAD/NAD(P)-binding" evidence="7">
    <location>
        <begin position="9"/>
        <end position="301"/>
    </location>
</feature>
<feature type="binding site" evidence="6">
    <location>
        <position position="286"/>
    </location>
    <ligand>
        <name>FAD</name>
        <dbReference type="ChEBI" id="CHEBI:57692"/>
    </ligand>
</feature>
<dbReference type="Proteomes" id="UP000267019">
    <property type="component" value="Unassembled WGS sequence"/>
</dbReference>
<comment type="catalytic activity">
    <reaction evidence="6">
        <text>2 reduced [2Fe-2S]-[ferredoxin] + NADP(+) + H(+) = 2 oxidized [2Fe-2S]-[ferredoxin] + NADPH</text>
        <dbReference type="Rhea" id="RHEA:20125"/>
        <dbReference type="Rhea" id="RHEA-COMP:10000"/>
        <dbReference type="Rhea" id="RHEA-COMP:10001"/>
        <dbReference type="ChEBI" id="CHEBI:15378"/>
        <dbReference type="ChEBI" id="CHEBI:33737"/>
        <dbReference type="ChEBI" id="CHEBI:33738"/>
        <dbReference type="ChEBI" id="CHEBI:57783"/>
        <dbReference type="ChEBI" id="CHEBI:58349"/>
        <dbReference type="EC" id="1.18.1.2"/>
    </reaction>
</comment>
<dbReference type="InterPro" id="IPR023753">
    <property type="entry name" value="FAD/NAD-binding_dom"/>
</dbReference>
<feature type="binding site" evidence="6">
    <location>
        <position position="90"/>
    </location>
    <ligand>
        <name>FAD</name>
        <dbReference type="ChEBI" id="CHEBI:57692"/>
    </ligand>
</feature>
<gene>
    <name evidence="8" type="ORF">C7438_1180</name>
</gene>
<proteinExistence type="inferred from homology"/>
<sequence length="331" mass="36362">MACRNDVVDVAVVGGGPVGLFAAFYAGMRRMSVKILESLPELGGQLAALYPEKYIFDVAGFPKIKAGELVERLKDQALYFEPDVCLDEKVLELHREEADGTFRLVTSRGEHRARTVIIAAGAGAFDPRRLEVEGAERWEQAGKLHYFVPKVEHFLGKRVAVLGGGDSAVDWALTLQGVASEVHLVHRRTQFRAHEHSVELLSQSKVNVVVPYTVVRVEGDASPELVLAHAETKEELRLSVDELVVSYGFVASLGPIKDWGLELEKNSIVVNRWMETNIPGVFAVGDVATYEGKVKLIAVGFGEAPIAVNRAKQYVDPKDRVPAHSSDLNLR</sequence>
<dbReference type="PANTHER" id="PTHR48105">
    <property type="entry name" value="THIOREDOXIN REDUCTASE 1-RELATED-RELATED"/>
    <property type="match status" value="1"/>
</dbReference>
<comment type="subunit">
    <text evidence="1 6">Homodimer.</text>
</comment>
<comment type="caution">
    <text evidence="8">The sequence shown here is derived from an EMBL/GenBank/DDBJ whole genome shotgun (WGS) entry which is preliminary data.</text>
</comment>
<comment type="cofactor">
    <cofactor evidence="6">
        <name>FAD</name>
        <dbReference type="ChEBI" id="CHEBI:57692"/>
    </cofactor>
    <text evidence="6">Binds 1 FAD per subunit.</text>
</comment>
<feature type="binding site" evidence="6">
    <location>
        <position position="326"/>
    </location>
    <ligand>
        <name>FAD</name>
        <dbReference type="ChEBI" id="CHEBI:57692"/>
    </ligand>
</feature>
<feature type="binding site" evidence="6">
    <location>
        <position position="125"/>
    </location>
    <ligand>
        <name>FAD</name>
        <dbReference type="ChEBI" id="CHEBI:57692"/>
    </ligand>
</feature>
<evidence type="ECO:0000256" key="3">
    <source>
        <dbReference type="ARBA" id="ARBA00022827"/>
    </source>
</evidence>
<evidence type="ECO:0000256" key="2">
    <source>
        <dbReference type="ARBA" id="ARBA00022630"/>
    </source>
</evidence>
<evidence type="ECO:0000256" key="1">
    <source>
        <dbReference type="ARBA" id="ARBA00011738"/>
    </source>
</evidence>
<dbReference type="EMBL" id="RBIJ01000003">
    <property type="protein sequence ID" value="RKQ84691.1"/>
    <property type="molecule type" value="Genomic_DNA"/>
</dbReference>
<dbReference type="Pfam" id="PF07992">
    <property type="entry name" value="Pyr_redox_2"/>
    <property type="match status" value="1"/>
</dbReference>
<dbReference type="RefSeq" id="WP_245956530.1">
    <property type="nucleotide sequence ID" value="NZ_RBIJ01000003.1"/>
</dbReference>
<dbReference type="SUPFAM" id="SSF51905">
    <property type="entry name" value="FAD/NAD(P)-binding domain"/>
    <property type="match status" value="1"/>
</dbReference>
<dbReference type="EC" id="1.18.1.2" evidence="6"/>
<keyword evidence="9" id="KW-1185">Reference proteome</keyword>
<evidence type="ECO:0000256" key="4">
    <source>
        <dbReference type="ARBA" id="ARBA00022857"/>
    </source>
</evidence>
<comment type="similarity">
    <text evidence="6">Belongs to the ferredoxin--NADP reductase type 2 family.</text>
</comment>
<dbReference type="PRINTS" id="PR00368">
    <property type="entry name" value="FADPNR"/>
</dbReference>
<dbReference type="HAMAP" id="MF_01685">
    <property type="entry name" value="FENR2"/>
    <property type="match status" value="1"/>
</dbReference>
<dbReference type="GO" id="GO:0050661">
    <property type="term" value="F:NADP binding"/>
    <property type="evidence" value="ECO:0007669"/>
    <property type="project" value="UniProtKB-UniRule"/>
</dbReference>
<dbReference type="InterPro" id="IPR050097">
    <property type="entry name" value="Ferredoxin-NADP_redctase_2"/>
</dbReference>